<comment type="caution">
    <text evidence="4">The sequence shown here is derived from an EMBL/GenBank/DDBJ whole genome shotgun (WGS) entry which is preliminary data.</text>
</comment>
<dbReference type="EMBL" id="SLUK01000001">
    <property type="protein sequence ID" value="TCL45160.1"/>
    <property type="molecule type" value="Genomic_DNA"/>
</dbReference>
<feature type="region of interest" description="Disordered" evidence="2">
    <location>
        <begin position="260"/>
        <end position="351"/>
    </location>
</feature>
<proteinExistence type="predicted"/>
<gene>
    <name evidence="4" type="ORF">EDD78_101141</name>
</gene>
<reference evidence="4 5" key="1">
    <citation type="submission" date="2019-03" db="EMBL/GenBank/DDBJ databases">
        <title>Genomic Encyclopedia of Type Strains, Phase IV (KMG-IV): sequencing the most valuable type-strain genomes for metagenomic binning, comparative biology and taxonomic classification.</title>
        <authorList>
            <person name="Goeker M."/>
        </authorList>
    </citation>
    <scope>NUCLEOTIDE SEQUENCE [LARGE SCALE GENOMIC DNA]</scope>
    <source>
        <strain evidence="4 5">DSM 100433</strain>
    </source>
</reference>
<dbReference type="AlphaFoldDB" id="A0A9X8UM44"/>
<dbReference type="InterPro" id="IPR007557">
    <property type="entry name" value="PSP1_C"/>
</dbReference>
<feature type="compositionally biased region" description="Basic and acidic residues" evidence="2">
    <location>
        <begin position="274"/>
        <end position="324"/>
    </location>
</feature>
<evidence type="ECO:0000256" key="1">
    <source>
        <dbReference type="SAM" id="Coils"/>
    </source>
</evidence>
<dbReference type="OrthoDB" id="9779344at2"/>
<dbReference type="Pfam" id="PF04468">
    <property type="entry name" value="PSP1"/>
    <property type="match status" value="1"/>
</dbReference>
<keyword evidence="5" id="KW-1185">Reference proteome</keyword>
<feature type="coiled-coil region" evidence="1">
    <location>
        <begin position="65"/>
        <end position="92"/>
    </location>
</feature>
<protein>
    <submittedName>
        <fullName evidence="4">Cell fate regulator YaaT (PSP1 superfamily)</fullName>
    </submittedName>
</protein>
<evidence type="ECO:0000256" key="2">
    <source>
        <dbReference type="SAM" id="MobiDB-lite"/>
    </source>
</evidence>
<evidence type="ECO:0000313" key="4">
    <source>
        <dbReference type="EMBL" id="TCL45160.1"/>
    </source>
</evidence>
<sequence length="351" mass="39802">MAKVIGVRFKSVGKVYYFDPLHYDVPLGGYVIVETARGVECGQVAMSIREIPDEKIVKPLKPLIRAANEEDLKRVEQNRQNEEKAAKVALEKIQKHKLDMKLVDVEYTFDNNKILFYFTADGRVDFRELVKDLASVFRTRIELRQIGVRDEAKMLGGLGICGRPFCCNSFLGEFQPVSIKMAKEQGLSLNPTKISGTCGRLMCCLKYEQEAYEDLLRITPKVGSVVSTKDGRGVVSEVSLLTGELKVMLDKNADHVPVPFNRKDVRVLGPRPGNEGKERPKEKEQKEGRPPREGRQREDKAPREDKPAGEDKPVREGEARERPPRGGRPRRERPPREERQASAERPQAPRE</sequence>
<dbReference type="PROSITE" id="PS51411">
    <property type="entry name" value="PSP1_C"/>
    <property type="match status" value="1"/>
</dbReference>
<evidence type="ECO:0000313" key="5">
    <source>
        <dbReference type="Proteomes" id="UP000294682"/>
    </source>
</evidence>
<dbReference type="PANTHER" id="PTHR43830">
    <property type="entry name" value="PROTEIN PSP1"/>
    <property type="match status" value="1"/>
</dbReference>
<evidence type="ECO:0000259" key="3">
    <source>
        <dbReference type="PROSITE" id="PS51411"/>
    </source>
</evidence>
<name>A0A9X8UM44_9FIRM</name>
<dbReference type="Proteomes" id="UP000294682">
    <property type="component" value="Unassembled WGS sequence"/>
</dbReference>
<feature type="domain" description="PSP1 C-terminal" evidence="3">
    <location>
        <begin position="61"/>
        <end position="146"/>
    </location>
</feature>
<dbReference type="InterPro" id="IPR047767">
    <property type="entry name" value="PSP1-like"/>
</dbReference>
<feature type="compositionally biased region" description="Basic and acidic residues" evidence="2">
    <location>
        <begin position="332"/>
        <end position="351"/>
    </location>
</feature>
<accession>A0A9X8UM44</accession>
<keyword evidence="1" id="KW-0175">Coiled coil</keyword>
<dbReference type="GO" id="GO:0005737">
    <property type="term" value="C:cytoplasm"/>
    <property type="evidence" value="ECO:0007669"/>
    <property type="project" value="TreeGrafter"/>
</dbReference>
<dbReference type="NCBIfam" id="NF041131">
    <property type="entry name" value="RicT_YaaT_fam"/>
    <property type="match status" value="1"/>
</dbReference>
<organism evidence="4 5">
    <name type="scientific">Harryflintia acetispora</name>
    <dbReference type="NCBI Taxonomy" id="1849041"/>
    <lineage>
        <taxon>Bacteria</taxon>
        <taxon>Bacillati</taxon>
        <taxon>Bacillota</taxon>
        <taxon>Clostridia</taxon>
        <taxon>Eubacteriales</taxon>
        <taxon>Oscillospiraceae</taxon>
        <taxon>Harryflintia</taxon>
    </lineage>
</organism>
<dbReference type="PANTHER" id="PTHR43830:SF3">
    <property type="entry name" value="PROTEIN PSP1"/>
    <property type="match status" value="1"/>
</dbReference>